<comment type="caution">
    <text evidence="2">The sequence shown here is derived from an EMBL/GenBank/DDBJ whole genome shotgun (WGS) entry which is preliminary data.</text>
</comment>
<dbReference type="EMBL" id="JACDTQ010000823">
    <property type="protein sequence ID" value="KAF5924884.1"/>
    <property type="molecule type" value="Genomic_DNA"/>
</dbReference>
<sequence>MATRRMFHLQPCGGFLSGRPSGLHGKGVLGEDAEPSGHWRERGCRRPSCPAGMVDERVVGDSQPGRAVRDPGSRPACLSASCPPTCRVWESGGAFLSCTGTSCRFLPGTARHKQPGPSGARGEERAQLPPHPPPRISLEDQRLHLPGGRGRGSWVAPGGAEGRRLRGGGRCRVRPPPAP</sequence>
<evidence type="ECO:0000256" key="1">
    <source>
        <dbReference type="SAM" id="MobiDB-lite"/>
    </source>
</evidence>
<reference evidence="2 3" key="1">
    <citation type="journal article" date="2020" name="Mol. Biol. Evol.">
        <title>Interspecific Gene Flow and the Evolution of Specialization in Black and White Rhinoceros.</title>
        <authorList>
            <person name="Moodley Y."/>
            <person name="Westbury M.V."/>
            <person name="Russo I.M."/>
            <person name="Gopalakrishnan S."/>
            <person name="Rakotoarivelo A."/>
            <person name="Olsen R.A."/>
            <person name="Prost S."/>
            <person name="Tunstall T."/>
            <person name="Ryder O.A."/>
            <person name="Dalen L."/>
            <person name="Bruford M.W."/>
        </authorList>
    </citation>
    <scope>NUCLEOTIDE SEQUENCE [LARGE SCALE GENOMIC DNA]</scope>
    <source>
        <strain evidence="2">SBR-YM</strain>
        <tissue evidence="2">Skin</tissue>
    </source>
</reference>
<organism evidence="2 3">
    <name type="scientific">Diceros bicornis minor</name>
    <name type="common">South-central black rhinoceros</name>
    <dbReference type="NCBI Taxonomy" id="77932"/>
    <lineage>
        <taxon>Eukaryota</taxon>
        <taxon>Metazoa</taxon>
        <taxon>Chordata</taxon>
        <taxon>Craniata</taxon>
        <taxon>Vertebrata</taxon>
        <taxon>Euteleostomi</taxon>
        <taxon>Mammalia</taxon>
        <taxon>Eutheria</taxon>
        <taxon>Laurasiatheria</taxon>
        <taxon>Perissodactyla</taxon>
        <taxon>Rhinocerotidae</taxon>
        <taxon>Diceros</taxon>
    </lineage>
</organism>
<evidence type="ECO:0000313" key="2">
    <source>
        <dbReference type="EMBL" id="KAF5924884.1"/>
    </source>
</evidence>
<gene>
    <name evidence="2" type="ORF">HPG69_008556</name>
</gene>
<accession>A0A7J7FAY2</accession>
<name>A0A7J7FAY2_DICBM</name>
<proteinExistence type="predicted"/>
<protein>
    <submittedName>
        <fullName evidence="2">Uncharacterized protein</fullName>
    </submittedName>
</protein>
<feature type="region of interest" description="Disordered" evidence="1">
    <location>
        <begin position="107"/>
        <end position="179"/>
    </location>
</feature>
<keyword evidence="3" id="KW-1185">Reference proteome</keyword>
<dbReference type="AlphaFoldDB" id="A0A7J7FAY2"/>
<evidence type="ECO:0000313" key="3">
    <source>
        <dbReference type="Proteomes" id="UP000551758"/>
    </source>
</evidence>
<dbReference type="Proteomes" id="UP000551758">
    <property type="component" value="Unassembled WGS sequence"/>
</dbReference>